<dbReference type="GeneID" id="77811983"/>
<protein>
    <submittedName>
        <fullName evidence="2">Uncharacterized protein</fullName>
    </submittedName>
</protein>
<dbReference type="EMBL" id="CP110427">
    <property type="protein sequence ID" value="WAQ86750.1"/>
    <property type="molecule type" value="Genomic_DNA"/>
</dbReference>
<accession>A0ABY7CSK4</accession>
<organism evidence="2 3">
    <name type="scientific">Puccinia triticina</name>
    <dbReference type="NCBI Taxonomy" id="208348"/>
    <lineage>
        <taxon>Eukaryota</taxon>
        <taxon>Fungi</taxon>
        <taxon>Dikarya</taxon>
        <taxon>Basidiomycota</taxon>
        <taxon>Pucciniomycotina</taxon>
        <taxon>Pucciniomycetes</taxon>
        <taxon>Pucciniales</taxon>
        <taxon>Pucciniaceae</taxon>
        <taxon>Puccinia</taxon>
    </lineage>
</organism>
<gene>
    <name evidence="2" type="ORF">PtA15_7A478</name>
</gene>
<name>A0ABY7CSK4_9BASI</name>
<evidence type="ECO:0000256" key="1">
    <source>
        <dbReference type="SAM" id="MobiDB-lite"/>
    </source>
</evidence>
<keyword evidence="3" id="KW-1185">Reference proteome</keyword>
<evidence type="ECO:0000313" key="3">
    <source>
        <dbReference type="Proteomes" id="UP001164743"/>
    </source>
</evidence>
<feature type="compositionally biased region" description="Basic residues" evidence="1">
    <location>
        <begin position="85"/>
        <end position="100"/>
    </location>
</feature>
<evidence type="ECO:0000313" key="2">
    <source>
        <dbReference type="EMBL" id="WAQ86750.1"/>
    </source>
</evidence>
<feature type="compositionally biased region" description="Polar residues" evidence="1">
    <location>
        <begin position="40"/>
        <end position="50"/>
    </location>
</feature>
<feature type="compositionally biased region" description="Basic and acidic residues" evidence="1">
    <location>
        <begin position="59"/>
        <end position="70"/>
    </location>
</feature>
<dbReference type="Proteomes" id="UP001164743">
    <property type="component" value="Chromosome 7A"/>
</dbReference>
<dbReference type="RefSeq" id="XP_053022305.1">
    <property type="nucleotide sequence ID" value="XM_053171088.1"/>
</dbReference>
<sequence length="100" mass="11037">MHEDPSQAAHSGDFLDQNTVGLMHPDEFHVRVQDPAGATPATQLTSSNPEPENLGDSSEIIRDGSTEAHQVHLANEVARFEGRNQRKNRQIAKTIRRTGI</sequence>
<proteinExistence type="predicted"/>
<reference evidence="2" key="1">
    <citation type="submission" date="2022-10" db="EMBL/GenBank/DDBJ databases">
        <title>Puccinia triticina Genome sequencing and assembly.</title>
        <authorList>
            <person name="Li C."/>
        </authorList>
    </citation>
    <scope>NUCLEOTIDE SEQUENCE</scope>
    <source>
        <strain evidence="2">Pt15</strain>
    </source>
</reference>
<feature type="region of interest" description="Disordered" evidence="1">
    <location>
        <begin position="1"/>
        <end position="100"/>
    </location>
</feature>